<dbReference type="PROSITE" id="PS51464">
    <property type="entry name" value="SIS"/>
    <property type="match status" value="2"/>
</dbReference>
<feature type="domain" description="SIS" evidence="3">
    <location>
        <begin position="230"/>
        <end position="371"/>
    </location>
</feature>
<keyword evidence="1" id="KW-0677">Repeat</keyword>
<evidence type="ECO:0000259" key="3">
    <source>
        <dbReference type="PROSITE" id="PS51464"/>
    </source>
</evidence>
<feature type="region of interest" description="Disordered" evidence="2">
    <location>
        <begin position="1"/>
        <end position="41"/>
    </location>
</feature>
<dbReference type="InterPro" id="IPR046348">
    <property type="entry name" value="SIS_dom_sf"/>
</dbReference>
<dbReference type="InterPro" id="IPR035490">
    <property type="entry name" value="GlmS/FrlB_SIS"/>
</dbReference>
<evidence type="ECO:0000256" key="2">
    <source>
        <dbReference type="SAM" id="MobiDB-lite"/>
    </source>
</evidence>
<dbReference type="SUPFAM" id="SSF53697">
    <property type="entry name" value="SIS domain"/>
    <property type="match status" value="1"/>
</dbReference>
<name>A0AAE3KFA8_9PSEU</name>
<dbReference type="CDD" id="cd05008">
    <property type="entry name" value="SIS_GlmS_GlmD_1"/>
    <property type="match status" value="1"/>
</dbReference>
<comment type="caution">
    <text evidence="4">The sequence shown here is derived from an EMBL/GenBank/DDBJ whole genome shotgun (WGS) entry which is preliminary data.</text>
</comment>
<dbReference type="PANTHER" id="PTHR10937">
    <property type="entry name" value="GLUCOSAMINE--FRUCTOSE-6-PHOSPHATE AMINOTRANSFERASE, ISOMERIZING"/>
    <property type="match status" value="1"/>
</dbReference>
<dbReference type="GO" id="GO:1901135">
    <property type="term" value="P:carbohydrate derivative metabolic process"/>
    <property type="evidence" value="ECO:0007669"/>
    <property type="project" value="InterPro"/>
</dbReference>
<keyword evidence="4" id="KW-0808">Transferase</keyword>
<gene>
    <name evidence="4" type="ORF">LX83_001622</name>
</gene>
<dbReference type="Pfam" id="PF01380">
    <property type="entry name" value="SIS"/>
    <property type="match status" value="2"/>
</dbReference>
<sequence>MTETPGPTGPDQAGPDRAGTDQADTGSADTEQPGDHRPEPGRHMAAEVAEQPEVLARLVGRRSEIVEVAERVRQRRPRFALLAARGSSDHAALYAKYLIEVLLQLPAGLVSPSTTTLYGAEPDLADVLLVSVSQSGGSPDLIEVTESARRRGALTVAVTNTPGSPLNEAAELAVDIGAGRELAVAATKTYSATLLALYLLVDAVREGTAEHVADIGALAETTLSGSADQVAEAVRRYRFVERVITTGRGYSSATAAEAALKLAETSYLAARAYSGADLLHGPVAAVDAETAVLAVTSAGKGGAAMREVLDVVHERGADVLAVGSAAARASAALRLDVAESAEEVAPILEVLPIQRLALGLALARGGDPDHPRGLRKVTRTR</sequence>
<dbReference type="GO" id="GO:0008483">
    <property type="term" value="F:transaminase activity"/>
    <property type="evidence" value="ECO:0007669"/>
    <property type="project" value="UniProtKB-KW"/>
</dbReference>
<keyword evidence="5" id="KW-1185">Reference proteome</keyword>
<organism evidence="4 5">
    <name type="scientific">Goodfellowiella coeruleoviolacea</name>
    <dbReference type="NCBI Taxonomy" id="334858"/>
    <lineage>
        <taxon>Bacteria</taxon>
        <taxon>Bacillati</taxon>
        <taxon>Actinomycetota</taxon>
        <taxon>Actinomycetes</taxon>
        <taxon>Pseudonocardiales</taxon>
        <taxon>Pseudonocardiaceae</taxon>
        <taxon>Goodfellowiella</taxon>
    </lineage>
</organism>
<dbReference type="AlphaFoldDB" id="A0AAE3KFA8"/>
<dbReference type="InterPro" id="IPR035466">
    <property type="entry name" value="GlmS/AgaS_SIS"/>
</dbReference>
<dbReference type="EMBL" id="JAMTCK010000003">
    <property type="protein sequence ID" value="MCP2164782.1"/>
    <property type="molecule type" value="Genomic_DNA"/>
</dbReference>
<protein>
    <submittedName>
        <fullName evidence="4">Glucosamine--fructose-6-phosphate aminotransferase (Isomerizing)</fullName>
    </submittedName>
</protein>
<feature type="domain" description="SIS" evidence="3">
    <location>
        <begin position="68"/>
        <end position="210"/>
    </location>
</feature>
<reference evidence="4" key="1">
    <citation type="submission" date="2022-06" db="EMBL/GenBank/DDBJ databases">
        <title>Genomic Encyclopedia of Archaeal and Bacterial Type Strains, Phase II (KMG-II): from individual species to whole genera.</title>
        <authorList>
            <person name="Goeker M."/>
        </authorList>
    </citation>
    <scope>NUCLEOTIDE SEQUENCE</scope>
    <source>
        <strain evidence="4">DSM 43935</strain>
    </source>
</reference>
<dbReference type="Proteomes" id="UP001206128">
    <property type="component" value="Unassembled WGS sequence"/>
</dbReference>
<evidence type="ECO:0000313" key="5">
    <source>
        <dbReference type="Proteomes" id="UP001206128"/>
    </source>
</evidence>
<dbReference type="CDD" id="cd05009">
    <property type="entry name" value="SIS_GlmS_GlmD_2"/>
    <property type="match status" value="1"/>
</dbReference>
<dbReference type="Gene3D" id="3.40.50.10490">
    <property type="entry name" value="Glucose-6-phosphate isomerase like protein, domain 1"/>
    <property type="match status" value="2"/>
</dbReference>
<keyword evidence="4" id="KW-0032">Aminotransferase</keyword>
<dbReference type="GO" id="GO:0097367">
    <property type="term" value="F:carbohydrate derivative binding"/>
    <property type="evidence" value="ECO:0007669"/>
    <property type="project" value="InterPro"/>
</dbReference>
<proteinExistence type="predicted"/>
<evidence type="ECO:0000256" key="1">
    <source>
        <dbReference type="ARBA" id="ARBA00022737"/>
    </source>
</evidence>
<dbReference type="InterPro" id="IPR001347">
    <property type="entry name" value="SIS_dom"/>
</dbReference>
<evidence type="ECO:0000313" key="4">
    <source>
        <dbReference type="EMBL" id="MCP2164782.1"/>
    </source>
</evidence>
<accession>A0AAE3KFA8</accession>
<dbReference type="PANTHER" id="PTHR10937:SF8">
    <property type="entry name" value="AMINOTRANSFERASE-RELATED"/>
    <property type="match status" value="1"/>
</dbReference>